<name>A6TUT1_ALKMQ</name>
<dbReference type="STRING" id="293826.Amet_3832"/>
<dbReference type="HOGENOM" id="CLU_1303137_0_0_9"/>
<accession>A6TUT1</accession>
<evidence type="ECO:0000313" key="2">
    <source>
        <dbReference type="Proteomes" id="UP000001572"/>
    </source>
</evidence>
<organism evidence="1 2">
    <name type="scientific">Alkaliphilus metalliredigens (strain QYMF)</name>
    <dbReference type="NCBI Taxonomy" id="293826"/>
    <lineage>
        <taxon>Bacteria</taxon>
        <taxon>Bacillati</taxon>
        <taxon>Bacillota</taxon>
        <taxon>Clostridia</taxon>
        <taxon>Peptostreptococcales</taxon>
        <taxon>Natronincolaceae</taxon>
        <taxon>Alkaliphilus</taxon>
    </lineage>
</organism>
<proteinExistence type="predicted"/>
<sequence>MMNFITEEELRSKKHVEPFTIYRMKSGEKLTPSARQYLLDQKIDIVEVSETTIKKTSYFENWVEKQLKWLGSEILLVAVELFEKDPKVVEELIKIKKHFSGKDNACSSIEEHSFIDCHGMKFEGRWLNQDDCFEISEEHLKNPKGKEMLLLHGLRSKIRGVEAGILLELHCNSKESNEALSQEILQKLYLCMNRLSQMICMGYGGEKCHKNH</sequence>
<dbReference type="RefSeq" id="WP_012064907.1">
    <property type="nucleotide sequence ID" value="NC_009633.1"/>
</dbReference>
<gene>
    <name evidence="1" type="ordered locus">Amet_3832</name>
</gene>
<keyword evidence="2" id="KW-1185">Reference proteome</keyword>
<protein>
    <recommendedName>
        <fullName evidence="3">Cobalamin adenosyltransferase-like domain-containing protein</fullName>
    </recommendedName>
</protein>
<dbReference type="Proteomes" id="UP000001572">
    <property type="component" value="Chromosome"/>
</dbReference>
<dbReference type="KEGG" id="amt:Amet_3832"/>
<dbReference type="AlphaFoldDB" id="A6TUT1"/>
<evidence type="ECO:0000313" key="1">
    <source>
        <dbReference type="EMBL" id="ABR49949.1"/>
    </source>
</evidence>
<reference evidence="2" key="1">
    <citation type="journal article" date="2016" name="Genome Announc.">
        <title>Complete genome sequence of Alkaliphilus metalliredigens strain QYMF, an alkaliphilic and metal-reducing bacterium isolated from borax-contaminated leachate ponds.</title>
        <authorList>
            <person name="Hwang C."/>
            <person name="Copeland A."/>
            <person name="Lucas S."/>
            <person name="Lapidus A."/>
            <person name="Barry K."/>
            <person name="Detter J.C."/>
            <person name="Glavina Del Rio T."/>
            <person name="Hammon N."/>
            <person name="Israni S."/>
            <person name="Dalin E."/>
            <person name="Tice H."/>
            <person name="Pitluck S."/>
            <person name="Chertkov O."/>
            <person name="Brettin T."/>
            <person name="Bruce D."/>
            <person name="Han C."/>
            <person name="Schmutz J."/>
            <person name="Larimer F."/>
            <person name="Land M.L."/>
            <person name="Hauser L."/>
            <person name="Kyrpides N."/>
            <person name="Mikhailova N."/>
            <person name="Ye Q."/>
            <person name="Zhou J."/>
            <person name="Richardson P."/>
            <person name="Fields M.W."/>
        </authorList>
    </citation>
    <scope>NUCLEOTIDE SEQUENCE [LARGE SCALE GENOMIC DNA]</scope>
    <source>
        <strain evidence="2">QYMF</strain>
    </source>
</reference>
<dbReference type="OrthoDB" id="306726at2"/>
<dbReference type="eggNOG" id="COG4812">
    <property type="taxonomic scope" value="Bacteria"/>
</dbReference>
<evidence type="ECO:0008006" key="3">
    <source>
        <dbReference type="Google" id="ProtNLM"/>
    </source>
</evidence>
<dbReference type="EMBL" id="CP000724">
    <property type="protein sequence ID" value="ABR49949.1"/>
    <property type="molecule type" value="Genomic_DNA"/>
</dbReference>